<reference evidence="1" key="1">
    <citation type="submission" date="2023-03" db="EMBL/GenBank/DDBJ databases">
        <title>Massive genome expansion in bonnet fungi (Mycena s.s.) driven by repeated elements and novel gene families across ecological guilds.</title>
        <authorList>
            <consortium name="Lawrence Berkeley National Laboratory"/>
            <person name="Harder C.B."/>
            <person name="Miyauchi S."/>
            <person name="Viragh M."/>
            <person name="Kuo A."/>
            <person name="Thoen E."/>
            <person name="Andreopoulos B."/>
            <person name="Lu D."/>
            <person name="Skrede I."/>
            <person name="Drula E."/>
            <person name="Henrissat B."/>
            <person name="Morin E."/>
            <person name="Kohler A."/>
            <person name="Barry K."/>
            <person name="LaButti K."/>
            <person name="Morin E."/>
            <person name="Salamov A."/>
            <person name="Lipzen A."/>
            <person name="Mereny Z."/>
            <person name="Hegedus B."/>
            <person name="Baldrian P."/>
            <person name="Stursova M."/>
            <person name="Weitz H."/>
            <person name="Taylor A."/>
            <person name="Grigoriev I.V."/>
            <person name="Nagy L.G."/>
            <person name="Martin F."/>
            <person name="Kauserud H."/>
        </authorList>
    </citation>
    <scope>NUCLEOTIDE SEQUENCE</scope>
    <source>
        <strain evidence="1">CBHHK067</strain>
    </source>
</reference>
<organism evidence="1 2">
    <name type="scientific">Mycena rosella</name>
    <name type="common">Pink bonnet</name>
    <name type="synonym">Agaricus rosellus</name>
    <dbReference type="NCBI Taxonomy" id="1033263"/>
    <lineage>
        <taxon>Eukaryota</taxon>
        <taxon>Fungi</taxon>
        <taxon>Dikarya</taxon>
        <taxon>Basidiomycota</taxon>
        <taxon>Agaricomycotina</taxon>
        <taxon>Agaricomycetes</taxon>
        <taxon>Agaricomycetidae</taxon>
        <taxon>Agaricales</taxon>
        <taxon>Marasmiineae</taxon>
        <taxon>Mycenaceae</taxon>
        <taxon>Mycena</taxon>
    </lineage>
</organism>
<evidence type="ECO:0000313" key="2">
    <source>
        <dbReference type="Proteomes" id="UP001221757"/>
    </source>
</evidence>
<proteinExistence type="predicted"/>
<dbReference type="Proteomes" id="UP001221757">
    <property type="component" value="Unassembled WGS sequence"/>
</dbReference>
<sequence>MHTTSHVVATVEQTAAAVPAATTSLDIKPVNHSNGPQCASCGWRGGNHACFELSLQVNPTQMRPGRTRRVSVVFQNSHFIRSPPV</sequence>
<dbReference type="EMBL" id="JARKIE010000365">
    <property type="protein sequence ID" value="KAJ7649284.1"/>
    <property type="molecule type" value="Genomic_DNA"/>
</dbReference>
<accession>A0AAD7CHK4</accession>
<evidence type="ECO:0000313" key="1">
    <source>
        <dbReference type="EMBL" id="KAJ7649284.1"/>
    </source>
</evidence>
<gene>
    <name evidence="1" type="ORF">B0H17DRAFT_1338720</name>
</gene>
<comment type="caution">
    <text evidence="1">The sequence shown here is derived from an EMBL/GenBank/DDBJ whole genome shotgun (WGS) entry which is preliminary data.</text>
</comment>
<keyword evidence="2" id="KW-1185">Reference proteome</keyword>
<dbReference type="AlphaFoldDB" id="A0AAD7CHK4"/>
<name>A0AAD7CHK4_MYCRO</name>
<protein>
    <submittedName>
        <fullName evidence="1">Uncharacterized protein</fullName>
    </submittedName>
</protein>